<evidence type="ECO:0000313" key="3">
    <source>
        <dbReference type="Proteomes" id="UP000195221"/>
    </source>
</evidence>
<feature type="signal peptide" evidence="1">
    <location>
        <begin position="1"/>
        <end position="23"/>
    </location>
</feature>
<proteinExistence type="predicted"/>
<dbReference type="Pfam" id="PF06764">
    <property type="entry name" value="DUF1223"/>
    <property type="match status" value="1"/>
</dbReference>
<dbReference type="InterPro" id="IPR036249">
    <property type="entry name" value="Thioredoxin-like_sf"/>
</dbReference>
<sequence>MRPSSASALFAICISLCAASANAASGNTCSASSPAHRAALVELYTSEGCNSCPPADNWLGALDHARRTDTIVPLALHVDYWDNRAWKDRFAQAAFTTRQQQLTSAGSGHVVYTPEIFVGGKELRDWSSDASFESRIKQLNSETPLADIHIDGHPSAPGHIAFNASFTARKNLPDDAVAYAAVYENQLVSAVNGGENNGATLHHDRVVRQWIGPIRLTEGRAQLSGDYASDAMRFGVVAFVERGTNGEVLQVISLYTSVIAVAQDLDSDHSIHDSLHANP</sequence>
<organism evidence="2 3">
    <name type="scientific">Caballeronia sordidicola</name>
    <name type="common">Burkholderia sordidicola</name>
    <dbReference type="NCBI Taxonomy" id="196367"/>
    <lineage>
        <taxon>Bacteria</taxon>
        <taxon>Pseudomonadati</taxon>
        <taxon>Pseudomonadota</taxon>
        <taxon>Betaproteobacteria</taxon>
        <taxon>Burkholderiales</taxon>
        <taxon>Burkholderiaceae</taxon>
        <taxon>Caballeronia</taxon>
    </lineage>
</organism>
<dbReference type="InterPro" id="IPR010634">
    <property type="entry name" value="DUF1223"/>
</dbReference>
<dbReference type="AlphaFoldDB" id="A0A242N6Z7"/>
<reference evidence="2 3" key="1">
    <citation type="submission" date="2017-03" db="EMBL/GenBank/DDBJ databases">
        <title>Genome analysis of strain PAMC 26577.</title>
        <authorList>
            <person name="Oh H.-M."/>
            <person name="Yang J.-A."/>
        </authorList>
    </citation>
    <scope>NUCLEOTIDE SEQUENCE [LARGE SCALE GENOMIC DNA]</scope>
    <source>
        <strain evidence="2 3">PAMC 26577</strain>
    </source>
</reference>
<dbReference type="Proteomes" id="UP000195221">
    <property type="component" value="Unassembled WGS sequence"/>
</dbReference>
<evidence type="ECO:0008006" key="4">
    <source>
        <dbReference type="Google" id="ProtNLM"/>
    </source>
</evidence>
<dbReference type="RefSeq" id="WP_075357837.1">
    <property type="nucleotide sequence ID" value="NZ_MSRG01000020.1"/>
</dbReference>
<name>A0A242N6Z7_CABSO</name>
<accession>A0A242N6Z7</accession>
<dbReference type="PANTHER" id="PTHR36057">
    <property type="match status" value="1"/>
</dbReference>
<evidence type="ECO:0000256" key="1">
    <source>
        <dbReference type="SAM" id="SignalP"/>
    </source>
</evidence>
<dbReference type="EMBL" id="NBTZ01000009">
    <property type="protein sequence ID" value="OTP79362.1"/>
    <property type="molecule type" value="Genomic_DNA"/>
</dbReference>
<comment type="caution">
    <text evidence="2">The sequence shown here is derived from an EMBL/GenBank/DDBJ whole genome shotgun (WGS) entry which is preliminary data.</text>
</comment>
<dbReference type="PANTHER" id="PTHR36057:SF1">
    <property type="entry name" value="LIPOPROTEIN LIPID ATTACHMENT SITE-LIKE PROTEIN, PUTATIVE (DUF1223)-RELATED"/>
    <property type="match status" value="1"/>
</dbReference>
<feature type="chain" id="PRO_5012964253" description="Secreted protein" evidence="1">
    <location>
        <begin position="24"/>
        <end position="279"/>
    </location>
</feature>
<keyword evidence="1" id="KW-0732">Signal</keyword>
<dbReference type="SUPFAM" id="SSF52833">
    <property type="entry name" value="Thioredoxin-like"/>
    <property type="match status" value="1"/>
</dbReference>
<protein>
    <recommendedName>
        <fullName evidence="4">Secreted protein</fullName>
    </recommendedName>
</protein>
<gene>
    <name evidence="2" type="ORF">PAMC26577_00445</name>
</gene>
<evidence type="ECO:0000313" key="2">
    <source>
        <dbReference type="EMBL" id="OTP79362.1"/>
    </source>
</evidence>